<protein>
    <submittedName>
        <fullName evidence="2">Gamma-glutamyltranspeptidase</fullName>
    </submittedName>
</protein>
<dbReference type="PANTHER" id="PTHR43199">
    <property type="entry name" value="GLUTATHIONE HYDROLASE"/>
    <property type="match status" value="1"/>
</dbReference>
<dbReference type="PANTHER" id="PTHR43199:SF1">
    <property type="entry name" value="GLUTATHIONE HYDROLASE PROENZYME"/>
    <property type="match status" value="1"/>
</dbReference>
<sequence>MTETSLLGLRTVTTSACADRVPGPATGPHSPRHSSHRIWHRLGTIAIVAALLPGCVNTKFRTDAALPGFVSADEPRAAAIGREILNQGGTAGDAAAAMALAMTATLPSRVGLTGGGVCVAFDAAKKEARTIDFLPRTAGPGGAAMPALLRGIAALQATAGTMRWEQVAVPAEQVAQFSPGVSRALVQDLTDYGNRLPGDSEMRRRLMPAGGVPAIGTTLSQPELAATLSQIRRNGVPAFYTGQIGTALAQGLGIDLATLRAFQPKITGTVKVPLGIVDAHFAQLPETATGTGLAEAWKAVAELPPAERAARAARLLGAGGRGAGVPGAGLVAMDMNENSVACALTMGAPFGNGRSIPGTGLLAAQGVTTGGFGAPGLVANSIVGRSLFTGVGTATGDDGPAAGPAALLAAILPSALDERGAEAIAASIAPDQPGRSQFVACQVAQENGVKTCKTGADPRGAAMGAMIAKERPRE</sequence>
<organism evidence="2 3">
    <name type="scientific">Azospirillum thermophilum</name>
    <dbReference type="NCBI Taxonomy" id="2202148"/>
    <lineage>
        <taxon>Bacteria</taxon>
        <taxon>Pseudomonadati</taxon>
        <taxon>Pseudomonadota</taxon>
        <taxon>Alphaproteobacteria</taxon>
        <taxon>Rhodospirillales</taxon>
        <taxon>Azospirillaceae</taxon>
        <taxon>Azospirillum</taxon>
    </lineage>
</organism>
<comment type="similarity">
    <text evidence="1">Belongs to the gamma-glutamyltransferase family.</text>
</comment>
<evidence type="ECO:0000256" key="1">
    <source>
        <dbReference type="ARBA" id="ARBA00009381"/>
    </source>
</evidence>
<evidence type="ECO:0000313" key="3">
    <source>
        <dbReference type="Proteomes" id="UP000245629"/>
    </source>
</evidence>
<name>A0A2S2CPV6_9PROT</name>
<dbReference type="OrthoDB" id="9781342at2"/>
<dbReference type="EMBL" id="CP029353">
    <property type="protein sequence ID" value="AWK86554.1"/>
    <property type="molecule type" value="Genomic_DNA"/>
</dbReference>
<dbReference type="SUPFAM" id="SSF56235">
    <property type="entry name" value="N-terminal nucleophile aminohydrolases (Ntn hydrolases)"/>
    <property type="match status" value="1"/>
</dbReference>
<dbReference type="InterPro" id="IPR029055">
    <property type="entry name" value="Ntn_hydrolases_N"/>
</dbReference>
<keyword evidence="3" id="KW-1185">Reference proteome</keyword>
<evidence type="ECO:0000313" key="2">
    <source>
        <dbReference type="EMBL" id="AWK86554.1"/>
    </source>
</evidence>
<dbReference type="InterPro" id="IPR051792">
    <property type="entry name" value="GGT_bact"/>
</dbReference>
<dbReference type="KEGG" id="azz:DEW08_10150"/>
<gene>
    <name evidence="2" type="ORF">DEW08_10150</name>
</gene>
<dbReference type="Proteomes" id="UP000245629">
    <property type="component" value="Chromosome 2"/>
</dbReference>
<proteinExistence type="inferred from homology"/>
<dbReference type="Pfam" id="PF01019">
    <property type="entry name" value="G_glu_transpept"/>
    <property type="match status" value="1"/>
</dbReference>
<dbReference type="AlphaFoldDB" id="A0A2S2CPV6"/>
<accession>A0A2S2CPV6</accession>
<dbReference type="PRINTS" id="PR01210">
    <property type="entry name" value="GGTRANSPTASE"/>
</dbReference>
<reference evidence="3" key="1">
    <citation type="submission" date="2018-05" db="EMBL/GenBank/DDBJ databases">
        <title>Azospirillum thermophila sp. nov., a novel isolated from hot spring.</title>
        <authorList>
            <person name="Zhao Z."/>
        </authorList>
    </citation>
    <scope>NUCLEOTIDE SEQUENCE [LARGE SCALE GENOMIC DNA]</scope>
    <source>
        <strain evidence="3">CFH 70021</strain>
    </source>
</reference>